<dbReference type="EMBL" id="BAABCX010000003">
    <property type="protein sequence ID" value="GAA3544365.1"/>
    <property type="molecule type" value="Genomic_DNA"/>
</dbReference>
<dbReference type="Proteomes" id="UP001500795">
    <property type="component" value="Unassembled WGS sequence"/>
</dbReference>
<dbReference type="SUPFAM" id="SSF55729">
    <property type="entry name" value="Acyl-CoA N-acyltransferases (Nat)"/>
    <property type="match status" value="1"/>
</dbReference>
<keyword evidence="3" id="KW-1185">Reference proteome</keyword>
<sequence length="127" mass="14481">MRLTIHTLTQIPEQHKAHVDLILHSTPDIQLPEQACFYLATFNDKAVALAWRQDDRLGYVAVRDLTRRRGIGRELLRHIKEDAKHSGLTRLRLDPAQASPANRPGLLAFLQEQGFTGTEHLLSYSVY</sequence>
<dbReference type="InterPro" id="IPR040448">
    <property type="entry name" value="PanZ_GNAT"/>
</dbReference>
<proteinExistence type="predicted"/>
<name>A0ABP6W522_9GAMM</name>
<comment type="caution">
    <text evidence="2">The sequence shown here is derived from an EMBL/GenBank/DDBJ whole genome shotgun (WGS) entry which is preliminary data.</text>
</comment>
<reference evidence="3" key="1">
    <citation type="journal article" date="2019" name="Int. J. Syst. Evol. Microbiol.">
        <title>The Global Catalogue of Microorganisms (GCM) 10K type strain sequencing project: providing services to taxonomists for standard genome sequencing and annotation.</title>
        <authorList>
            <consortium name="The Broad Institute Genomics Platform"/>
            <consortium name="The Broad Institute Genome Sequencing Center for Infectious Disease"/>
            <person name="Wu L."/>
            <person name="Ma J."/>
        </authorList>
    </citation>
    <scope>NUCLEOTIDE SEQUENCE [LARGE SCALE GENOMIC DNA]</scope>
    <source>
        <strain evidence="3">JCM 17110</strain>
    </source>
</reference>
<accession>A0ABP6W522</accession>
<organism evidence="2 3">
    <name type="scientific">Zobellella aerophila</name>
    <dbReference type="NCBI Taxonomy" id="870480"/>
    <lineage>
        <taxon>Bacteria</taxon>
        <taxon>Pseudomonadati</taxon>
        <taxon>Pseudomonadota</taxon>
        <taxon>Gammaproteobacteria</taxon>
        <taxon>Aeromonadales</taxon>
        <taxon>Aeromonadaceae</taxon>
        <taxon>Zobellella</taxon>
    </lineage>
</organism>
<evidence type="ECO:0000313" key="3">
    <source>
        <dbReference type="Proteomes" id="UP001500795"/>
    </source>
</evidence>
<evidence type="ECO:0000259" key="1">
    <source>
        <dbReference type="PROSITE" id="PS51186"/>
    </source>
</evidence>
<gene>
    <name evidence="2" type="ORF">GCM10022394_25510</name>
</gene>
<protein>
    <recommendedName>
        <fullName evidence="1">N-acetyltransferase domain-containing protein</fullName>
    </recommendedName>
</protein>
<dbReference type="PROSITE" id="PS51186">
    <property type="entry name" value="GNAT"/>
    <property type="match status" value="1"/>
</dbReference>
<dbReference type="Pfam" id="PF12568">
    <property type="entry name" value="PanZ"/>
    <property type="match status" value="1"/>
</dbReference>
<dbReference type="CDD" id="cd04301">
    <property type="entry name" value="NAT_SF"/>
    <property type="match status" value="1"/>
</dbReference>
<feature type="domain" description="N-acetyltransferase" evidence="1">
    <location>
        <begin position="1"/>
        <end position="127"/>
    </location>
</feature>
<dbReference type="RefSeq" id="WP_344958599.1">
    <property type="nucleotide sequence ID" value="NZ_BAABCX010000003.1"/>
</dbReference>
<dbReference type="InterPro" id="IPR000182">
    <property type="entry name" value="GNAT_dom"/>
</dbReference>
<dbReference type="InterPro" id="IPR016181">
    <property type="entry name" value="Acyl_CoA_acyltransferase"/>
</dbReference>
<evidence type="ECO:0000313" key="2">
    <source>
        <dbReference type="EMBL" id="GAA3544365.1"/>
    </source>
</evidence>
<dbReference type="Gene3D" id="3.40.630.30">
    <property type="match status" value="1"/>
</dbReference>